<evidence type="ECO:0000313" key="1">
    <source>
        <dbReference type="EMBL" id="OGF86631.1"/>
    </source>
</evidence>
<proteinExistence type="predicted"/>
<sequence length="88" mass="10215">MSRSAQIDVSEIEPGIFDVVVDEFVSARSFRVTLKDSDYSRLAKGRSRAVFIQDAFRFLLTREPKENILESFDIVDISTYFPEFEKEI</sequence>
<evidence type="ECO:0000313" key="2">
    <source>
        <dbReference type="Proteomes" id="UP000177346"/>
    </source>
</evidence>
<dbReference type="Proteomes" id="UP000177346">
    <property type="component" value="Unassembled WGS sequence"/>
</dbReference>
<gene>
    <name evidence="1" type="ORF">A3B19_01645</name>
</gene>
<reference evidence="1 2" key="1">
    <citation type="journal article" date="2016" name="Nat. Commun.">
        <title>Thousands of microbial genomes shed light on interconnected biogeochemical processes in an aquifer system.</title>
        <authorList>
            <person name="Anantharaman K."/>
            <person name="Brown C.T."/>
            <person name="Hug L.A."/>
            <person name="Sharon I."/>
            <person name="Castelle C.J."/>
            <person name="Probst A.J."/>
            <person name="Thomas B.C."/>
            <person name="Singh A."/>
            <person name="Wilkins M.J."/>
            <person name="Karaoz U."/>
            <person name="Brodie E.L."/>
            <person name="Williams K.H."/>
            <person name="Hubbard S.S."/>
            <person name="Banfield J.F."/>
        </authorList>
    </citation>
    <scope>NUCLEOTIDE SEQUENCE [LARGE SCALE GENOMIC DNA]</scope>
</reference>
<dbReference type="EMBL" id="MFIF01000013">
    <property type="protein sequence ID" value="OGF86631.1"/>
    <property type="molecule type" value="Genomic_DNA"/>
</dbReference>
<dbReference type="AlphaFoldDB" id="A0A1F5XGL4"/>
<accession>A0A1F5XGL4</accession>
<organism evidence="1 2">
    <name type="scientific">Candidatus Giovannonibacteria bacterium RIFCSPLOWO2_01_FULL_46_32</name>
    <dbReference type="NCBI Taxonomy" id="1798353"/>
    <lineage>
        <taxon>Bacteria</taxon>
        <taxon>Candidatus Giovannoniibacteriota</taxon>
    </lineage>
</organism>
<comment type="caution">
    <text evidence="1">The sequence shown here is derived from an EMBL/GenBank/DDBJ whole genome shotgun (WGS) entry which is preliminary data.</text>
</comment>
<protein>
    <submittedName>
        <fullName evidence="1">Uncharacterized protein</fullName>
    </submittedName>
</protein>
<name>A0A1F5XGL4_9BACT</name>